<evidence type="ECO:0000256" key="2">
    <source>
        <dbReference type="ARBA" id="ARBA00010876"/>
    </source>
</evidence>
<comment type="catalytic activity">
    <reaction evidence="1">
        <text>a uridine in RNA = a pseudouridine in RNA</text>
        <dbReference type="Rhea" id="RHEA:48348"/>
        <dbReference type="Rhea" id="RHEA-COMP:12068"/>
        <dbReference type="Rhea" id="RHEA-COMP:12069"/>
        <dbReference type="ChEBI" id="CHEBI:65314"/>
        <dbReference type="ChEBI" id="CHEBI:65315"/>
    </reaction>
</comment>
<dbReference type="Pfam" id="PF00849">
    <property type="entry name" value="PseudoU_synth_2"/>
    <property type="match status" value="1"/>
</dbReference>
<evidence type="ECO:0000256" key="1">
    <source>
        <dbReference type="ARBA" id="ARBA00000073"/>
    </source>
</evidence>
<dbReference type="GO" id="GO:0009982">
    <property type="term" value="F:pseudouridine synthase activity"/>
    <property type="evidence" value="ECO:0007669"/>
    <property type="project" value="InterPro"/>
</dbReference>
<keyword evidence="3" id="KW-0413">Isomerase</keyword>
<gene>
    <name evidence="7" type="ORF">H9945_00315</name>
</gene>
<dbReference type="SUPFAM" id="SSF55120">
    <property type="entry name" value="Pseudouridine synthase"/>
    <property type="match status" value="1"/>
</dbReference>
<comment type="caution">
    <text evidence="7">The sequence shown here is derived from an EMBL/GenBank/DDBJ whole genome shotgun (WGS) entry which is preliminary data.</text>
</comment>
<dbReference type="PANTHER" id="PTHR21600">
    <property type="entry name" value="MITOCHONDRIAL RNA PSEUDOURIDINE SYNTHASE"/>
    <property type="match status" value="1"/>
</dbReference>
<accession>A0A9D2M5C2</accession>
<dbReference type="InterPro" id="IPR006224">
    <property type="entry name" value="PsdUridine_synth_RluA-like_CS"/>
</dbReference>
<dbReference type="InterPro" id="IPR050188">
    <property type="entry name" value="RluA_PseudoU_synthase"/>
</dbReference>
<dbReference type="InterPro" id="IPR020103">
    <property type="entry name" value="PsdUridine_synth_cat_dom_sf"/>
</dbReference>
<dbReference type="Proteomes" id="UP000886803">
    <property type="component" value="Unassembled WGS sequence"/>
</dbReference>
<sequence>MCGKGVCVLPWLRFSVPASADGQRLGVFLRTRGVSASCIKAVKHQGNGFFADDAPLHTDQPVHAGQCVAFALPPEPPTSVEPQPVPFETVYEDDFAAVVDKPAGLAVHPTLNYPDATLANGWLYRLAGQGRTGVFRPVNRLDKNTSGLVLLAQNAFAAPLLAASAAKCYLALAEGNIEPGPHTVDAPIARRGDTIIGRCVRQDGKPSLTKLWALASAGGHTLVACRPVTGRTHQIRVHMAYLGHPLAGDTLYGGHTALIQRHALHCAILTFHDPVTSAPRWFASPAPGDLHTALCSCGLPSGAELFKLLKALPAEFSLGMETRADGVERSTL</sequence>
<reference evidence="7" key="1">
    <citation type="journal article" date="2021" name="PeerJ">
        <title>Extensive microbial diversity within the chicken gut microbiome revealed by metagenomics and culture.</title>
        <authorList>
            <person name="Gilroy R."/>
            <person name="Ravi A."/>
            <person name="Getino M."/>
            <person name="Pursley I."/>
            <person name="Horton D.L."/>
            <person name="Alikhan N.F."/>
            <person name="Baker D."/>
            <person name="Gharbi K."/>
            <person name="Hall N."/>
            <person name="Watson M."/>
            <person name="Adriaenssens E.M."/>
            <person name="Foster-Nyarko E."/>
            <person name="Jarju S."/>
            <person name="Secka A."/>
            <person name="Antonio M."/>
            <person name="Oren A."/>
            <person name="Chaudhuri R.R."/>
            <person name="La Ragione R."/>
            <person name="Hildebrand F."/>
            <person name="Pallen M.J."/>
        </authorList>
    </citation>
    <scope>NUCLEOTIDE SEQUENCE</scope>
    <source>
        <strain evidence="7">ChiBcec8-13705</strain>
    </source>
</reference>
<reference evidence="7" key="2">
    <citation type="submission" date="2021-04" db="EMBL/GenBank/DDBJ databases">
        <authorList>
            <person name="Gilroy R."/>
        </authorList>
    </citation>
    <scope>NUCLEOTIDE SEQUENCE</scope>
    <source>
        <strain evidence="7">ChiBcec8-13705</strain>
    </source>
</reference>
<evidence type="ECO:0000313" key="8">
    <source>
        <dbReference type="Proteomes" id="UP000886803"/>
    </source>
</evidence>
<comment type="similarity">
    <text evidence="2">Belongs to the pseudouridine synthase RluA family.</text>
</comment>
<evidence type="ECO:0000256" key="4">
    <source>
        <dbReference type="ARBA" id="ARBA00031870"/>
    </source>
</evidence>
<dbReference type="GO" id="GO:0003723">
    <property type="term" value="F:RNA binding"/>
    <property type="evidence" value="ECO:0007669"/>
    <property type="project" value="InterPro"/>
</dbReference>
<name>A0A9D2M5C2_9FIRM</name>
<dbReference type="InterPro" id="IPR006145">
    <property type="entry name" value="PsdUridine_synth_RsuA/RluA"/>
</dbReference>
<evidence type="ECO:0000256" key="5">
    <source>
        <dbReference type="ARBA" id="ARBA00033164"/>
    </source>
</evidence>
<dbReference type="GO" id="GO:0000455">
    <property type="term" value="P:enzyme-directed rRNA pseudouridine synthesis"/>
    <property type="evidence" value="ECO:0007669"/>
    <property type="project" value="TreeGrafter"/>
</dbReference>
<protein>
    <recommendedName>
        <fullName evidence="4">RNA pseudouridylate synthase</fullName>
    </recommendedName>
    <alternativeName>
        <fullName evidence="5">RNA-uridine isomerase</fullName>
    </alternativeName>
</protein>
<dbReference type="CDD" id="cd02869">
    <property type="entry name" value="PseudoU_synth_RluA_like"/>
    <property type="match status" value="1"/>
</dbReference>
<organism evidence="7 8">
    <name type="scientific">Candidatus Gemmiger avicola</name>
    <dbReference type="NCBI Taxonomy" id="2838605"/>
    <lineage>
        <taxon>Bacteria</taxon>
        <taxon>Bacillati</taxon>
        <taxon>Bacillota</taxon>
        <taxon>Clostridia</taxon>
        <taxon>Eubacteriales</taxon>
        <taxon>Gemmiger</taxon>
    </lineage>
</organism>
<dbReference type="GO" id="GO:0140098">
    <property type="term" value="F:catalytic activity, acting on RNA"/>
    <property type="evidence" value="ECO:0007669"/>
    <property type="project" value="UniProtKB-ARBA"/>
</dbReference>
<evidence type="ECO:0000313" key="7">
    <source>
        <dbReference type="EMBL" id="HJB40921.1"/>
    </source>
</evidence>
<evidence type="ECO:0000256" key="3">
    <source>
        <dbReference type="ARBA" id="ARBA00023235"/>
    </source>
</evidence>
<evidence type="ECO:0000259" key="6">
    <source>
        <dbReference type="Pfam" id="PF00849"/>
    </source>
</evidence>
<feature type="domain" description="Pseudouridine synthase RsuA/RluA-like" evidence="6">
    <location>
        <begin position="98"/>
        <end position="240"/>
    </location>
</feature>
<proteinExistence type="inferred from homology"/>
<dbReference type="Gene3D" id="3.30.2350.10">
    <property type="entry name" value="Pseudouridine synthase"/>
    <property type="match status" value="1"/>
</dbReference>
<dbReference type="PROSITE" id="PS01129">
    <property type="entry name" value="PSI_RLU"/>
    <property type="match status" value="1"/>
</dbReference>
<dbReference type="AlphaFoldDB" id="A0A9D2M5C2"/>
<dbReference type="EMBL" id="DWYG01000003">
    <property type="protein sequence ID" value="HJB40921.1"/>
    <property type="molecule type" value="Genomic_DNA"/>
</dbReference>
<dbReference type="PANTHER" id="PTHR21600:SF44">
    <property type="entry name" value="RIBOSOMAL LARGE SUBUNIT PSEUDOURIDINE SYNTHASE D"/>
    <property type="match status" value="1"/>
</dbReference>